<protein>
    <submittedName>
        <fullName evidence="3">2-C-methyl-D-erythritol 4-phosphate cytidylyltransferase</fullName>
        <ecNumber evidence="3">2.7.7.60</ecNumber>
    </submittedName>
</protein>
<dbReference type="Proteomes" id="UP000035170">
    <property type="component" value="Unassembled WGS sequence"/>
</dbReference>
<accession>A0A0H2LSV6</accession>
<keyword evidence="3" id="KW-0548">Nucleotidyltransferase</keyword>
<proteinExistence type="predicted"/>
<keyword evidence="1" id="KW-0460">Magnesium</keyword>
<comment type="caution">
    <text evidence="3">The sequence shown here is derived from an EMBL/GenBank/DDBJ whole genome shotgun (WGS) entry which is preliminary data.</text>
</comment>
<name>A0A0H2LSV6_VARPD</name>
<dbReference type="PATRIC" id="fig|34073.19.peg.5659"/>
<evidence type="ECO:0000313" key="3">
    <source>
        <dbReference type="EMBL" id="KLN53363.1"/>
    </source>
</evidence>
<feature type="domain" description="MobA-like NTP transferase" evidence="2">
    <location>
        <begin position="8"/>
        <end position="112"/>
    </location>
</feature>
<dbReference type="InterPro" id="IPR025877">
    <property type="entry name" value="MobA-like_NTP_Trfase"/>
</dbReference>
<dbReference type="PIRSF" id="PIRSF028162">
    <property type="entry name" value="BcbE_prd"/>
    <property type="match status" value="1"/>
</dbReference>
<dbReference type="SUPFAM" id="SSF53448">
    <property type="entry name" value="Nucleotide-diphospho-sugar transferases"/>
    <property type="match status" value="1"/>
</dbReference>
<dbReference type="GO" id="GO:0050518">
    <property type="term" value="F:2-C-methyl-D-erythritol 4-phosphate cytidylyltransferase activity"/>
    <property type="evidence" value="ECO:0007669"/>
    <property type="project" value="UniProtKB-EC"/>
</dbReference>
<keyword evidence="4" id="KW-1185">Reference proteome</keyword>
<dbReference type="EMBL" id="JZWI01000035">
    <property type="protein sequence ID" value="KLN53363.1"/>
    <property type="molecule type" value="Genomic_DNA"/>
</dbReference>
<dbReference type="RefSeq" id="WP_021003430.1">
    <property type="nucleotide sequence ID" value="NZ_JZWI01000035.1"/>
</dbReference>
<organism evidence="3 4">
    <name type="scientific">Variovorax paradoxus</name>
    <dbReference type="NCBI Taxonomy" id="34073"/>
    <lineage>
        <taxon>Bacteria</taxon>
        <taxon>Pseudomonadati</taxon>
        <taxon>Pseudomonadota</taxon>
        <taxon>Betaproteobacteria</taxon>
        <taxon>Burkholderiales</taxon>
        <taxon>Comamonadaceae</taxon>
        <taxon>Variovorax</taxon>
    </lineage>
</organism>
<evidence type="ECO:0000256" key="1">
    <source>
        <dbReference type="ARBA" id="ARBA00022842"/>
    </source>
</evidence>
<dbReference type="Pfam" id="PF12804">
    <property type="entry name" value="NTP_transf_3"/>
    <property type="match status" value="1"/>
</dbReference>
<sequence>MFVIPMMGKSRRFTEAGYALPKYRLPLHGHTVFFHVVKSFEHYFQDDLFLFVVRRDHEIAEYLRQELKNLGVKEFRIVELEGDTLGQADSVYRGLQQLRSDEPVYIFNIDTIRPGFRKSELAADALGYLEVFEGDGDHWSFVEPGPGHAVLRTTEKERISNLCSDGLYHFADARIFNEAYEHQLANKLVNRGEYYVAPCYNLLIQNGGRVAYELIDRSEIVFCGTPQEYEEAAAKKWP</sequence>
<dbReference type="EC" id="2.7.7.60" evidence="3"/>
<dbReference type="CDD" id="cd04183">
    <property type="entry name" value="GT2_BcE_like"/>
    <property type="match status" value="1"/>
</dbReference>
<dbReference type="InterPro" id="IPR016873">
    <property type="entry name" value="Caps_polysacc_synth_BcbE_prd"/>
</dbReference>
<reference evidence="3 4" key="1">
    <citation type="submission" date="2015-03" db="EMBL/GenBank/DDBJ databases">
        <title>Genome sequence of Variovorax paradoxus TBEA6.</title>
        <authorList>
            <person name="Poehlein A."/>
            <person name="Schuldes J."/>
            <person name="Wuebbeler J.H."/>
            <person name="Hiessl S."/>
            <person name="Steinbuechel A."/>
            <person name="Daniel R."/>
        </authorList>
    </citation>
    <scope>NUCLEOTIDE SEQUENCE [LARGE SCALE GENOMIC DNA]</scope>
    <source>
        <strain evidence="3 4">TBEA6</strain>
    </source>
</reference>
<evidence type="ECO:0000313" key="4">
    <source>
        <dbReference type="Proteomes" id="UP000035170"/>
    </source>
</evidence>
<gene>
    <name evidence="3" type="primary">ispD1</name>
    <name evidence="3" type="ORF">VPARA_55290</name>
</gene>
<dbReference type="Gene3D" id="3.90.550.10">
    <property type="entry name" value="Spore Coat Polysaccharide Biosynthesis Protein SpsA, Chain A"/>
    <property type="match status" value="1"/>
</dbReference>
<dbReference type="InterPro" id="IPR029044">
    <property type="entry name" value="Nucleotide-diphossugar_trans"/>
</dbReference>
<keyword evidence="3" id="KW-0808">Transferase</keyword>
<dbReference type="AlphaFoldDB" id="A0A0H2LSV6"/>
<evidence type="ECO:0000259" key="2">
    <source>
        <dbReference type="Pfam" id="PF12804"/>
    </source>
</evidence>